<name>A0A544TGH8_9BACI</name>
<evidence type="ECO:0000313" key="6">
    <source>
        <dbReference type="Proteomes" id="UP000318937"/>
    </source>
</evidence>
<comment type="cofactor">
    <cofactor evidence="1">
        <name>Mg(2+)</name>
        <dbReference type="ChEBI" id="CHEBI:18420"/>
    </cofactor>
</comment>
<dbReference type="InterPro" id="IPR040442">
    <property type="entry name" value="Pyrv_kinase-like_dom_sf"/>
</dbReference>
<keyword evidence="3 4" id="KW-0460">Magnesium</keyword>
<dbReference type="Proteomes" id="UP000318937">
    <property type="component" value="Unassembled WGS sequence"/>
</dbReference>
<comment type="caution">
    <text evidence="5">The sequence shown here is derived from an EMBL/GenBank/DDBJ whole genome shotgun (WGS) entry which is preliminary data.</text>
</comment>
<dbReference type="InterPro" id="IPR015813">
    <property type="entry name" value="Pyrv/PenolPyrv_kinase-like_dom"/>
</dbReference>
<keyword evidence="6" id="KW-1185">Reference proteome</keyword>
<feature type="binding site" evidence="4">
    <location>
        <position position="178"/>
    </location>
    <ligand>
        <name>Mg(2+)</name>
        <dbReference type="ChEBI" id="CHEBI:18420"/>
    </ligand>
</feature>
<accession>A0A544TGH8</accession>
<dbReference type="InterPro" id="IPR039480">
    <property type="entry name" value="C-C_Bond_Lyase-like"/>
</dbReference>
<evidence type="ECO:0000256" key="2">
    <source>
        <dbReference type="ARBA" id="ARBA00022723"/>
    </source>
</evidence>
<dbReference type="GO" id="GO:0000287">
    <property type="term" value="F:magnesium ion binding"/>
    <property type="evidence" value="ECO:0007669"/>
    <property type="project" value="TreeGrafter"/>
</dbReference>
<evidence type="ECO:0000256" key="1">
    <source>
        <dbReference type="ARBA" id="ARBA00001946"/>
    </source>
</evidence>
<dbReference type="AlphaFoldDB" id="A0A544TGH8"/>
<dbReference type="SUPFAM" id="SSF51621">
    <property type="entry name" value="Phosphoenolpyruvate/pyruvate domain"/>
    <property type="match status" value="1"/>
</dbReference>
<dbReference type="Pfam" id="PF15617">
    <property type="entry name" value="C-C_Bond_Lyase"/>
    <property type="match status" value="1"/>
</dbReference>
<protein>
    <submittedName>
        <fullName evidence="5">HpcH/HpaI aldolase/citrate lyase family protein</fullName>
    </submittedName>
</protein>
<evidence type="ECO:0000313" key="5">
    <source>
        <dbReference type="EMBL" id="TQR16552.1"/>
    </source>
</evidence>
<dbReference type="PANTHER" id="PTHR32308:SF10">
    <property type="entry name" value="CITRATE LYASE SUBUNIT BETA"/>
    <property type="match status" value="1"/>
</dbReference>
<dbReference type="InterPro" id="IPR011206">
    <property type="entry name" value="Citrate_lyase_beta/mcl1/mcl2"/>
</dbReference>
<feature type="binding site" evidence="4">
    <location>
        <position position="207"/>
    </location>
    <ligand>
        <name>Mg(2+)</name>
        <dbReference type="ChEBI" id="CHEBI:18420"/>
    </ligand>
</feature>
<evidence type="ECO:0000256" key="4">
    <source>
        <dbReference type="PIRSR" id="PIRSR015582-2"/>
    </source>
</evidence>
<sequence length="376" mass="43244">MKHFRSVHEEEIHHFFHVPPKEFSRNLERKKLGIALGATLYIPGSMPNISLKLTNDHLKNLTNTIICLEDSIADSELIEAENNVIHELRLIEQAFENDSTTELELPLLFLRIRDIEQLQKLAEQLGSTIRLFTGIVFPKCTAANAEIFLACLQMINLHYSTHLYALPILETKEIIYTETREQELDNLYKLFKRFEDIILKIRVGATDFTSLFSLRRPGNLTVYDIKLIADCLTAILNKFTRYEDNFVISGPVYDYFKPQNHMNSTKTLSDFEAVLWKEVQLDVVNGFSGKTCVHPSQIEIVNTAYIVTKEIYDDARLIVGNKQGTNGVLRSSARNKMNEVKPHYNWALKILIQAEIYGVLKENVTSLDFLQHIKNV</sequence>
<dbReference type="OrthoDB" id="9786940at2"/>
<reference evidence="5 6" key="1">
    <citation type="submission" date="2019-05" db="EMBL/GenBank/DDBJ databases">
        <title>Psychrobacillus vulpis sp. nov., a new species isolated from feces of a red fox that inhabits in The Tablas de Daimiel Natural Park, Albacete, Spain.</title>
        <authorList>
            <person name="Rodriguez M."/>
            <person name="Reina J.C."/>
            <person name="Bejar V."/>
            <person name="Llamas I."/>
        </authorList>
    </citation>
    <scope>NUCLEOTIDE SEQUENCE [LARGE SCALE GENOMIC DNA]</scope>
    <source>
        <strain evidence="5 6">NHI-2</strain>
    </source>
</reference>
<dbReference type="EMBL" id="VDGG01000010">
    <property type="protein sequence ID" value="TQR16552.1"/>
    <property type="molecule type" value="Genomic_DNA"/>
</dbReference>
<proteinExistence type="predicted"/>
<dbReference type="PIRSF" id="PIRSF015582">
    <property type="entry name" value="Cit_lyase_B"/>
    <property type="match status" value="1"/>
</dbReference>
<dbReference type="PANTHER" id="PTHR32308">
    <property type="entry name" value="LYASE BETA SUBUNIT, PUTATIVE (AFU_ORTHOLOGUE AFUA_4G13030)-RELATED"/>
    <property type="match status" value="1"/>
</dbReference>
<dbReference type="GO" id="GO:0016829">
    <property type="term" value="F:lyase activity"/>
    <property type="evidence" value="ECO:0007669"/>
    <property type="project" value="UniProtKB-KW"/>
</dbReference>
<gene>
    <name evidence="5" type="ORF">FG383_06385</name>
</gene>
<dbReference type="GO" id="GO:0006107">
    <property type="term" value="P:oxaloacetate metabolic process"/>
    <property type="evidence" value="ECO:0007669"/>
    <property type="project" value="TreeGrafter"/>
</dbReference>
<dbReference type="RefSeq" id="WP_142606094.1">
    <property type="nucleotide sequence ID" value="NZ_VDGG01000010.1"/>
</dbReference>
<keyword evidence="5" id="KW-0456">Lyase</keyword>
<dbReference type="Gene3D" id="3.20.20.60">
    <property type="entry name" value="Phosphoenolpyruvate-binding domains"/>
    <property type="match status" value="1"/>
</dbReference>
<organism evidence="5 6">
    <name type="scientific">Psychrobacillus soli</name>
    <dbReference type="NCBI Taxonomy" id="1543965"/>
    <lineage>
        <taxon>Bacteria</taxon>
        <taxon>Bacillati</taxon>
        <taxon>Bacillota</taxon>
        <taxon>Bacilli</taxon>
        <taxon>Bacillales</taxon>
        <taxon>Bacillaceae</taxon>
        <taxon>Psychrobacillus</taxon>
    </lineage>
</organism>
<evidence type="ECO:0000256" key="3">
    <source>
        <dbReference type="ARBA" id="ARBA00022842"/>
    </source>
</evidence>
<keyword evidence="2 4" id="KW-0479">Metal-binding</keyword>